<organism evidence="2 3">
    <name type="scientific">Cylindrobasidium torrendii FP15055 ss-10</name>
    <dbReference type="NCBI Taxonomy" id="1314674"/>
    <lineage>
        <taxon>Eukaryota</taxon>
        <taxon>Fungi</taxon>
        <taxon>Dikarya</taxon>
        <taxon>Basidiomycota</taxon>
        <taxon>Agaricomycotina</taxon>
        <taxon>Agaricomycetes</taxon>
        <taxon>Agaricomycetidae</taxon>
        <taxon>Agaricales</taxon>
        <taxon>Marasmiineae</taxon>
        <taxon>Physalacriaceae</taxon>
        <taxon>Cylindrobasidium</taxon>
    </lineage>
</organism>
<dbReference type="EMBL" id="KN880449">
    <property type="protein sequence ID" value="KIY71903.1"/>
    <property type="molecule type" value="Genomic_DNA"/>
</dbReference>
<gene>
    <name evidence="2" type="ORF">CYLTODRAFT_486847</name>
</gene>
<dbReference type="InterPro" id="IPR036047">
    <property type="entry name" value="F-box-like_dom_sf"/>
</dbReference>
<dbReference type="Pfam" id="PF12937">
    <property type="entry name" value="F-box-like"/>
    <property type="match status" value="1"/>
</dbReference>
<evidence type="ECO:0000259" key="1">
    <source>
        <dbReference type="Pfam" id="PF12937"/>
    </source>
</evidence>
<keyword evidence="3" id="KW-1185">Reference proteome</keyword>
<dbReference type="InterPro" id="IPR001810">
    <property type="entry name" value="F-box_dom"/>
</dbReference>
<dbReference type="AlphaFoldDB" id="A0A0D7BMX2"/>
<sequence>MDMLSLALSTFDTVSTSGNDSPLDLKARIVTLRRILGKSASNRDELVAKIALIDGLLKNTHIRDLPVEIMSEIFTWCIFSSLKDSLYNVIRLIPLQRVCRRWRDVISSEPCVQNTIRVPMPPHLDSLLTEYPDSQQVSYWQAFSYQLSRTRNDVPLRILAGGTQVIYNSPEYIHPFNDFLLHFYYLLLRTSHVRLVFRGTEFTEFSQVMPLPTVDVPLPQMRYLDWNCNLFPCDNVNAFLKNASGLQVLKLRTRLTLKVVIPTLRDFYFNDGMLSEFLPYMPSLSYVECRCYDDYSSTPVLHKKLQTMRVLEGTPFAAVTLPALKDLCCGSSGFQRSDHRGFWPTSEDIAFFERSNCQLRRLVVTTPTLMAGFFHIFSSQNSLHYLYLTGDSGVIGATYHAVVAYIRAGHHPLLKEGSFTGTRAPKNPWATWVPWEWCIEAAQEGMLHVDSEVQLWPQDTGTAQSGVDLLVRSLLRKA</sequence>
<dbReference type="OrthoDB" id="2910058at2759"/>
<evidence type="ECO:0000313" key="3">
    <source>
        <dbReference type="Proteomes" id="UP000054007"/>
    </source>
</evidence>
<dbReference type="SUPFAM" id="SSF81383">
    <property type="entry name" value="F-box domain"/>
    <property type="match status" value="1"/>
</dbReference>
<accession>A0A0D7BMX2</accession>
<name>A0A0D7BMX2_9AGAR</name>
<feature type="domain" description="F-box" evidence="1">
    <location>
        <begin position="62"/>
        <end position="109"/>
    </location>
</feature>
<evidence type="ECO:0000313" key="2">
    <source>
        <dbReference type="EMBL" id="KIY71903.1"/>
    </source>
</evidence>
<proteinExistence type="predicted"/>
<protein>
    <recommendedName>
        <fullName evidence="1">F-box domain-containing protein</fullName>
    </recommendedName>
</protein>
<dbReference type="Proteomes" id="UP000054007">
    <property type="component" value="Unassembled WGS sequence"/>
</dbReference>
<dbReference type="Gene3D" id="1.20.1280.50">
    <property type="match status" value="1"/>
</dbReference>
<reference evidence="2 3" key="1">
    <citation type="journal article" date="2015" name="Fungal Genet. Biol.">
        <title>Evolution of novel wood decay mechanisms in Agaricales revealed by the genome sequences of Fistulina hepatica and Cylindrobasidium torrendii.</title>
        <authorList>
            <person name="Floudas D."/>
            <person name="Held B.W."/>
            <person name="Riley R."/>
            <person name="Nagy L.G."/>
            <person name="Koehler G."/>
            <person name="Ransdell A.S."/>
            <person name="Younus H."/>
            <person name="Chow J."/>
            <person name="Chiniquy J."/>
            <person name="Lipzen A."/>
            <person name="Tritt A."/>
            <person name="Sun H."/>
            <person name="Haridas S."/>
            <person name="LaButti K."/>
            <person name="Ohm R.A."/>
            <person name="Kues U."/>
            <person name="Blanchette R.A."/>
            <person name="Grigoriev I.V."/>
            <person name="Minto R.E."/>
            <person name="Hibbett D.S."/>
        </authorList>
    </citation>
    <scope>NUCLEOTIDE SEQUENCE [LARGE SCALE GENOMIC DNA]</scope>
    <source>
        <strain evidence="2 3">FP15055 ss-10</strain>
    </source>
</reference>